<evidence type="ECO:0000256" key="3">
    <source>
        <dbReference type="ARBA" id="ARBA00022691"/>
    </source>
</evidence>
<feature type="binding site" evidence="6">
    <location>
        <position position="164"/>
    </location>
    <ligand>
        <name>S-adenosyl-L-methionine</name>
        <dbReference type="ChEBI" id="CHEBI:59789"/>
    </ligand>
</feature>
<comment type="subunit">
    <text evidence="5">Homotetramer composed of a dimer of dimers.</text>
</comment>
<protein>
    <recommendedName>
        <fullName evidence="5">tRNA (adenine(58)-N(1))-methyltransferase TrmI</fullName>
        <ecNumber evidence="5">2.1.1.220</ecNumber>
    </recommendedName>
</protein>
<dbReference type="EMBL" id="DSAC01000005">
    <property type="protein sequence ID" value="HHO73078.1"/>
    <property type="molecule type" value="Genomic_DNA"/>
</dbReference>
<dbReference type="PROSITE" id="PS51620">
    <property type="entry name" value="SAM_TRM61"/>
    <property type="match status" value="1"/>
</dbReference>
<dbReference type="Gene3D" id="3.10.330.20">
    <property type="match status" value="1"/>
</dbReference>
<keyword evidence="1 5" id="KW-0489">Methyltransferase</keyword>
<gene>
    <name evidence="8" type="ORF">ENN04_00330</name>
</gene>
<evidence type="ECO:0000256" key="6">
    <source>
        <dbReference type="PIRSR" id="PIRSR017269-1"/>
    </source>
</evidence>
<evidence type="ECO:0000313" key="8">
    <source>
        <dbReference type="EMBL" id="HHO73078.1"/>
    </source>
</evidence>
<dbReference type="InterPro" id="IPR014816">
    <property type="entry name" value="tRNA_MeTrfase_Gcd14"/>
</dbReference>
<dbReference type="CDD" id="cd02440">
    <property type="entry name" value="AdoMet_MTases"/>
    <property type="match status" value="1"/>
</dbReference>
<name>A0A7C5X2R8_9AQUI</name>
<dbReference type="GO" id="GO:0160107">
    <property type="term" value="F:tRNA (adenine(58)-N1)-methyltransferase activity"/>
    <property type="evidence" value="ECO:0007669"/>
    <property type="project" value="UniProtKB-EC"/>
</dbReference>
<comment type="function">
    <text evidence="5">Catalyzes the S-adenosyl-L-methionine-dependent formation of N(1)-methyladenine at position 58 (m1A58) in tRNA.</text>
</comment>
<evidence type="ECO:0000256" key="2">
    <source>
        <dbReference type="ARBA" id="ARBA00022679"/>
    </source>
</evidence>
<keyword evidence="2 5" id="KW-0808">Transferase</keyword>
<keyword evidence="4 5" id="KW-0819">tRNA processing</keyword>
<dbReference type="InterPro" id="IPR049470">
    <property type="entry name" value="TRM61_C"/>
</dbReference>
<dbReference type="SUPFAM" id="SSF53335">
    <property type="entry name" value="S-adenosyl-L-methionine-dependent methyltransferases"/>
    <property type="match status" value="1"/>
</dbReference>
<dbReference type="PANTHER" id="PTHR12133">
    <property type="entry name" value="TRNA (ADENINE(58)-N(1))-METHYLTRANSFERASE"/>
    <property type="match status" value="1"/>
</dbReference>
<proteinExistence type="inferred from homology"/>
<evidence type="ECO:0000259" key="7">
    <source>
        <dbReference type="Pfam" id="PF08704"/>
    </source>
</evidence>
<evidence type="ECO:0000256" key="1">
    <source>
        <dbReference type="ARBA" id="ARBA00022603"/>
    </source>
</evidence>
<dbReference type="EC" id="2.1.1.220" evidence="5"/>
<evidence type="ECO:0000256" key="4">
    <source>
        <dbReference type="ARBA" id="ARBA00022694"/>
    </source>
</evidence>
<comment type="similarity">
    <text evidence="5">Belongs to the class I-like SAM-binding methyltransferase superfamily. TRM61 family.</text>
</comment>
<feature type="domain" description="tRNA (adenine(58)-N(1))-methyltransferase catalytic subunit TRM61 C-terminal" evidence="7">
    <location>
        <begin position="54"/>
        <end position="231"/>
    </location>
</feature>
<feature type="binding site" evidence="6">
    <location>
        <position position="147"/>
    </location>
    <ligand>
        <name>S-adenosyl-L-methionine</name>
        <dbReference type="ChEBI" id="CHEBI:59789"/>
    </ligand>
</feature>
<dbReference type="GO" id="GO:0030488">
    <property type="term" value="P:tRNA methylation"/>
    <property type="evidence" value="ECO:0007669"/>
    <property type="project" value="InterPro"/>
</dbReference>
<dbReference type="PIRSF" id="PIRSF017269">
    <property type="entry name" value="GCD14"/>
    <property type="match status" value="1"/>
</dbReference>
<dbReference type="InterPro" id="IPR029063">
    <property type="entry name" value="SAM-dependent_MTases_sf"/>
</dbReference>
<organism evidence="8">
    <name type="scientific">Thermocrinis ruber</name>
    <dbReference type="NCBI Taxonomy" id="75906"/>
    <lineage>
        <taxon>Bacteria</taxon>
        <taxon>Pseudomonadati</taxon>
        <taxon>Aquificota</taxon>
        <taxon>Aquificia</taxon>
        <taxon>Aquificales</taxon>
        <taxon>Aquificaceae</taxon>
        <taxon>Thermocrinis</taxon>
    </lineage>
</organism>
<dbReference type="Pfam" id="PF08704">
    <property type="entry name" value="GCD14"/>
    <property type="match status" value="1"/>
</dbReference>
<feature type="binding site" evidence="6">
    <location>
        <position position="119"/>
    </location>
    <ligand>
        <name>S-adenosyl-L-methionine</name>
        <dbReference type="ChEBI" id="CHEBI:59789"/>
    </ligand>
</feature>
<comment type="catalytic activity">
    <reaction evidence="5">
        <text>adenosine(58) in tRNA + S-adenosyl-L-methionine = N(1)-methyladenosine(58) in tRNA + S-adenosyl-L-homocysteine + H(+)</text>
        <dbReference type="Rhea" id="RHEA:43152"/>
        <dbReference type="Rhea" id="RHEA-COMP:10365"/>
        <dbReference type="Rhea" id="RHEA-COMP:10366"/>
        <dbReference type="ChEBI" id="CHEBI:15378"/>
        <dbReference type="ChEBI" id="CHEBI:57856"/>
        <dbReference type="ChEBI" id="CHEBI:59789"/>
        <dbReference type="ChEBI" id="CHEBI:74411"/>
        <dbReference type="ChEBI" id="CHEBI:74491"/>
        <dbReference type="EC" id="2.1.1.220"/>
    </reaction>
</comment>
<dbReference type="PANTHER" id="PTHR12133:SF1">
    <property type="entry name" value="TRNA (ADENINE(58)-N(1))-METHYLTRANSFERASE, MITOCHONDRIAL"/>
    <property type="match status" value="1"/>
</dbReference>
<comment type="caution">
    <text evidence="8">The sequence shown here is derived from an EMBL/GenBank/DDBJ whole genome shotgun (WGS) entry which is preliminary data.</text>
</comment>
<sequence>MPIREGDFVLIQVEDKRFLKRITKDFNLNYKKRTLKFEDVIGKEFGTLVNGFYLLKPNLEAIILYGFKRKTQIIYPKDAFYIAFKLGINKSSTVLEFGIGSGALTAVLSELAGKVVAYEVSQEFYENALKNWDTFGLCKNVEAINQDFMDADLSGREFDACFVDVREPWLYLKKVHSVLKNSAMCGFLLPTTNQVSRLLQEMDGLFAGVEVMEILLRKYKPVYERLRPEDIMIAHTGYLVFGMKIM</sequence>
<accession>A0A7C5X2R8</accession>
<feature type="binding site" evidence="6">
    <location>
        <begin position="101"/>
        <end position="104"/>
    </location>
    <ligand>
        <name>S-adenosyl-L-methionine</name>
        <dbReference type="ChEBI" id="CHEBI:59789"/>
    </ligand>
</feature>
<evidence type="ECO:0000256" key="5">
    <source>
        <dbReference type="PIRNR" id="PIRNR017269"/>
    </source>
</evidence>
<dbReference type="Gene3D" id="3.40.50.150">
    <property type="entry name" value="Vaccinia Virus protein VP39"/>
    <property type="match status" value="1"/>
</dbReference>
<keyword evidence="3 5" id="KW-0949">S-adenosyl-L-methionine</keyword>
<dbReference type="GO" id="GO:0031515">
    <property type="term" value="C:tRNA (m1A) methyltransferase complex"/>
    <property type="evidence" value="ECO:0007669"/>
    <property type="project" value="UniProtKB-UniRule"/>
</dbReference>
<reference evidence="8" key="1">
    <citation type="journal article" date="2020" name="mSystems">
        <title>Genome- and Community-Level Interaction Insights into Carbon Utilization and Element Cycling Functions of Hydrothermarchaeota in Hydrothermal Sediment.</title>
        <authorList>
            <person name="Zhou Z."/>
            <person name="Liu Y."/>
            <person name="Xu W."/>
            <person name="Pan J."/>
            <person name="Luo Z.H."/>
            <person name="Li M."/>
        </authorList>
    </citation>
    <scope>NUCLEOTIDE SEQUENCE [LARGE SCALE GENOMIC DNA]</scope>
    <source>
        <strain evidence="8">SpSt-114</strain>
    </source>
</reference>
<dbReference type="AlphaFoldDB" id="A0A7C5X2R8"/>